<reference evidence="7 8" key="1">
    <citation type="submission" date="2024-09" db="EMBL/GenBank/DDBJ databases">
        <authorList>
            <person name="Sun Q."/>
            <person name="Mori K."/>
        </authorList>
    </citation>
    <scope>NUCLEOTIDE SEQUENCE [LARGE SCALE GENOMIC DNA]</scope>
    <source>
        <strain evidence="7 8">JCM 13503</strain>
    </source>
</reference>
<comment type="caution">
    <text evidence="7">The sequence shown here is derived from an EMBL/GenBank/DDBJ whole genome shotgun (WGS) entry which is preliminary data.</text>
</comment>
<name>A0ABV6AY03_9DEIO</name>
<dbReference type="PANTHER" id="PTHR43085:SF1">
    <property type="entry name" value="PSEUDOURIDINE KINASE-RELATED"/>
    <property type="match status" value="1"/>
</dbReference>
<dbReference type="RefSeq" id="WP_380005726.1">
    <property type="nucleotide sequence ID" value="NZ_JBHLYR010000013.1"/>
</dbReference>
<dbReference type="PANTHER" id="PTHR43085">
    <property type="entry name" value="HEXOKINASE FAMILY MEMBER"/>
    <property type="match status" value="1"/>
</dbReference>
<keyword evidence="3" id="KW-0547">Nucleotide-binding</keyword>
<proteinExistence type="inferred from homology"/>
<evidence type="ECO:0000256" key="2">
    <source>
        <dbReference type="ARBA" id="ARBA00022679"/>
    </source>
</evidence>
<dbReference type="PROSITE" id="PS00584">
    <property type="entry name" value="PFKB_KINASES_2"/>
    <property type="match status" value="1"/>
</dbReference>
<evidence type="ECO:0000256" key="4">
    <source>
        <dbReference type="ARBA" id="ARBA00022777"/>
    </source>
</evidence>
<evidence type="ECO:0000256" key="3">
    <source>
        <dbReference type="ARBA" id="ARBA00022741"/>
    </source>
</evidence>
<dbReference type="Pfam" id="PF00294">
    <property type="entry name" value="PfkB"/>
    <property type="match status" value="1"/>
</dbReference>
<dbReference type="InterPro" id="IPR011611">
    <property type="entry name" value="PfkB_dom"/>
</dbReference>
<dbReference type="InterPro" id="IPR029056">
    <property type="entry name" value="Ribokinase-like"/>
</dbReference>
<keyword evidence="5" id="KW-0067">ATP-binding</keyword>
<comment type="similarity">
    <text evidence="1">Belongs to the carbohydrate kinase PfkB family.</text>
</comment>
<evidence type="ECO:0000313" key="8">
    <source>
        <dbReference type="Proteomes" id="UP001589733"/>
    </source>
</evidence>
<gene>
    <name evidence="7" type="ORF">ACFFLM_03840</name>
</gene>
<dbReference type="Gene3D" id="3.40.1190.20">
    <property type="match status" value="1"/>
</dbReference>
<keyword evidence="8" id="KW-1185">Reference proteome</keyword>
<organism evidence="7 8">
    <name type="scientific">Deinococcus oregonensis</name>
    <dbReference type="NCBI Taxonomy" id="1805970"/>
    <lineage>
        <taxon>Bacteria</taxon>
        <taxon>Thermotogati</taxon>
        <taxon>Deinococcota</taxon>
        <taxon>Deinococci</taxon>
        <taxon>Deinococcales</taxon>
        <taxon>Deinococcaceae</taxon>
        <taxon>Deinococcus</taxon>
    </lineage>
</organism>
<evidence type="ECO:0000256" key="1">
    <source>
        <dbReference type="ARBA" id="ARBA00010688"/>
    </source>
</evidence>
<keyword evidence="4 7" id="KW-0418">Kinase</keyword>
<evidence type="ECO:0000259" key="6">
    <source>
        <dbReference type="Pfam" id="PF00294"/>
    </source>
</evidence>
<dbReference type="Proteomes" id="UP001589733">
    <property type="component" value="Unassembled WGS sequence"/>
</dbReference>
<dbReference type="EC" id="2.7.1.-" evidence="7"/>
<feature type="domain" description="Carbohydrate kinase PfkB" evidence="6">
    <location>
        <begin position="1"/>
        <end position="288"/>
    </location>
</feature>
<dbReference type="InterPro" id="IPR050306">
    <property type="entry name" value="PfkB_Carbo_kinase"/>
</dbReference>
<dbReference type="SUPFAM" id="SSF53613">
    <property type="entry name" value="Ribokinase-like"/>
    <property type="match status" value="1"/>
</dbReference>
<accession>A0ABV6AY03</accession>
<dbReference type="CDD" id="cd01167">
    <property type="entry name" value="bac_FRK"/>
    <property type="match status" value="1"/>
</dbReference>
<evidence type="ECO:0000313" key="7">
    <source>
        <dbReference type="EMBL" id="MFB9991116.1"/>
    </source>
</evidence>
<dbReference type="InterPro" id="IPR002173">
    <property type="entry name" value="Carboh/pur_kinase_PfkB_CS"/>
</dbReference>
<protein>
    <submittedName>
        <fullName evidence="7">Carbohydrate kinase</fullName>
        <ecNumber evidence="7">2.7.1.-</ecNumber>
    </submittedName>
</protein>
<keyword evidence="2 7" id="KW-0808">Transferase</keyword>
<evidence type="ECO:0000256" key="5">
    <source>
        <dbReference type="ARBA" id="ARBA00022840"/>
    </source>
</evidence>
<dbReference type="EMBL" id="JBHLYR010000013">
    <property type="protein sequence ID" value="MFB9991116.1"/>
    <property type="molecule type" value="Genomic_DNA"/>
</dbReference>
<sequence>MTRVLCFGGAVMDLVPAGPDQWQARAGGSAWNVARALASLGLSAAFVGTLSQDPFGVRLIREGEASGLDLQFAPRTEAPTALSLLHRTDPAQYVFYAHQAADSQFGAAPLLWAGLWEGTVAAYFGGITLVRDPARAAFLPLAREARARGLTVVYDPNFRSQLAGAYRESFLDYVPLAHLIKVSEDDLTGLMPNLTPAEGLKHLRALNPEATILLTLGEQGARLLAPHADVVHAGYRVQVADTVGAGDASIAALLYAALRAPPVPPPQQLAFALACAASACTRPGAHAPTLADVHAVQTGDSP</sequence>
<dbReference type="GO" id="GO:0016301">
    <property type="term" value="F:kinase activity"/>
    <property type="evidence" value="ECO:0007669"/>
    <property type="project" value="UniProtKB-KW"/>
</dbReference>